<dbReference type="Proteomes" id="UP000007129">
    <property type="component" value="Unassembled WGS sequence"/>
</dbReference>
<feature type="region of interest" description="N-terminal hotdog fold" evidence="6">
    <location>
        <begin position="913"/>
        <end position="1051"/>
    </location>
</feature>
<dbReference type="Pfam" id="PF02801">
    <property type="entry name" value="Ketoacyl-synt_C"/>
    <property type="match status" value="1"/>
</dbReference>
<name>K2R9Z0_MACPH</name>
<evidence type="ECO:0000259" key="8">
    <source>
        <dbReference type="PROSITE" id="PS52019"/>
    </source>
</evidence>
<evidence type="ECO:0000256" key="3">
    <source>
        <dbReference type="ARBA" id="ARBA00022679"/>
    </source>
</evidence>
<dbReference type="Pfam" id="PF14765">
    <property type="entry name" value="PS-DH"/>
    <property type="match status" value="1"/>
</dbReference>
<evidence type="ECO:0000256" key="5">
    <source>
        <dbReference type="ARBA" id="ARBA00023268"/>
    </source>
</evidence>
<dbReference type="InterPro" id="IPR016039">
    <property type="entry name" value="Thiolase-like"/>
</dbReference>
<keyword evidence="4" id="KW-0560">Oxidoreductase</keyword>
<dbReference type="InterPro" id="IPR001227">
    <property type="entry name" value="Ac_transferase_dom_sf"/>
</dbReference>
<accession>K2R9Z0</accession>
<dbReference type="VEuPathDB" id="FungiDB:MPH_13262"/>
<evidence type="ECO:0000256" key="2">
    <source>
        <dbReference type="ARBA" id="ARBA00022553"/>
    </source>
</evidence>
<dbReference type="Pfam" id="PF21089">
    <property type="entry name" value="PKS_DH_N"/>
    <property type="match status" value="1"/>
</dbReference>
<protein>
    <submittedName>
        <fullName evidence="9">Beta-ketoacyl synthase</fullName>
    </submittedName>
</protein>
<dbReference type="PROSITE" id="PS00606">
    <property type="entry name" value="KS3_1"/>
    <property type="match status" value="1"/>
</dbReference>
<dbReference type="GO" id="GO:0006633">
    <property type="term" value="P:fatty acid biosynthetic process"/>
    <property type="evidence" value="ECO:0007669"/>
    <property type="project" value="InterPro"/>
</dbReference>
<dbReference type="SMART" id="SM00826">
    <property type="entry name" value="PKS_DH"/>
    <property type="match status" value="1"/>
</dbReference>
<dbReference type="HOGENOM" id="CLU_000022_16_6_1"/>
<evidence type="ECO:0000313" key="10">
    <source>
        <dbReference type="Proteomes" id="UP000007129"/>
    </source>
</evidence>
<dbReference type="Pfam" id="PF00698">
    <property type="entry name" value="Acyl_transf_1"/>
    <property type="match status" value="1"/>
</dbReference>
<gene>
    <name evidence="9" type="ORF">MPH_13262</name>
</gene>
<keyword evidence="2" id="KW-0597">Phosphoprotein</keyword>
<evidence type="ECO:0000256" key="6">
    <source>
        <dbReference type="PROSITE-ProRule" id="PRU01363"/>
    </source>
</evidence>
<dbReference type="InterPro" id="IPR050091">
    <property type="entry name" value="PKS_NRPS_Biosynth_Enz"/>
</dbReference>
<dbReference type="InterPro" id="IPR049900">
    <property type="entry name" value="PKS_mFAS_DH"/>
</dbReference>
<keyword evidence="5" id="KW-0511">Multifunctional enzyme</keyword>
<dbReference type="Gene3D" id="3.40.47.10">
    <property type="match status" value="1"/>
</dbReference>
<dbReference type="InterPro" id="IPR049552">
    <property type="entry name" value="PKS_DH_N"/>
</dbReference>
<keyword evidence="1" id="KW-0596">Phosphopantetheine</keyword>
<keyword evidence="3" id="KW-0808">Transferase</keyword>
<dbReference type="PANTHER" id="PTHR43775:SF29">
    <property type="entry name" value="ASPERFURANONE POLYKETIDE SYNTHASE AFOG-RELATED"/>
    <property type="match status" value="1"/>
</dbReference>
<dbReference type="InterPro" id="IPR014031">
    <property type="entry name" value="Ketoacyl_synth_C"/>
</dbReference>
<dbReference type="Pfam" id="PF00109">
    <property type="entry name" value="ketoacyl-synt"/>
    <property type="match status" value="1"/>
</dbReference>
<dbReference type="Pfam" id="PF16197">
    <property type="entry name" value="KAsynt_C_assoc"/>
    <property type="match status" value="1"/>
</dbReference>
<evidence type="ECO:0000256" key="4">
    <source>
        <dbReference type="ARBA" id="ARBA00023002"/>
    </source>
</evidence>
<dbReference type="AlphaFoldDB" id="K2R9Z0"/>
<feature type="domain" description="Ketosynthase family 3 (KS3)" evidence="7">
    <location>
        <begin position="1"/>
        <end position="401"/>
    </location>
</feature>
<dbReference type="InterPro" id="IPR014043">
    <property type="entry name" value="Acyl_transferase_dom"/>
</dbReference>
<dbReference type="eggNOG" id="KOG1202">
    <property type="taxonomic scope" value="Eukaryota"/>
</dbReference>
<dbReference type="SMART" id="SM00827">
    <property type="entry name" value="PKS_AT"/>
    <property type="match status" value="1"/>
</dbReference>
<reference evidence="9 10" key="1">
    <citation type="journal article" date="2012" name="BMC Genomics">
        <title>Tools to kill: Genome of one of the most destructive plant pathogenic fungi Macrophomina phaseolina.</title>
        <authorList>
            <person name="Islam M.S."/>
            <person name="Haque M.S."/>
            <person name="Islam M.M."/>
            <person name="Emdad E.M."/>
            <person name="Halim A."/>
            <person name="Hossen Q.M.M."/>
            <person name="Hossain M.Z."/>
            <person name="Ahmed B."/>
            <person name="Rahim S."/>
            <person name="Rahman M.S."/>
            <person name="Alam M.M."/>
            <person name="Hou S."/>
            <person name="Wan X."/>
            <person name="Saito J.A."/>
            <person name="Alam M."/>
        </authorList>
    </citation>
    <scope>NUCLEOTIDE SEQUENCE [LARGE SCALE GENOMIC DNA]</scope>
    <source>
        <strain evidence="9 10">MS6</strain>
    </source>
</reference>
<dbReference type="CDD" id="cd00833">
    <property type="entry name" value="PKS"/>
    <property type="match status" value="1"/>
</dbReference>
<feature type="region of interest" description="C-terminal hotdog fold" evidence="6">
    <location>
        <begin position="1081"/>
        <end position="1242"/>
    </location>
</feature>
<dbReference type="InterPro" id="IPR042104">
    <property type="entry name" value="PKS_dehydratase_sf"/>
</dbReference>
<dbReference type="InterPro" id="IPR018201">
    <property type="entry name" value="Ketoacyl_synth_AS"/>
</dbReference>
<evidence type="ECO:0000313" key="9">
    <source>
        <dbReference type="EMBL" id="EKG09667.1"/>
    </source>
</evidence>
<dbReference type="GO" id="GO:0004312">
    <property type="term" value="F:fatty acid synthase activity"/>
    <property type="evidence" value="ECO:0007669"/>
    <property type="project" value="TreeGrafter"/>
</dbReference>
<dbReference type="OrthoDB" id="329835at2759"/>
<dbReference type="InParanoid" id="K2R9Z0"/>
<dbReference type="PROSITE" id="PS52004">
    <property type="entry name" value="KS3_2"/>
    <property type="match status" value="1"/>
</dbReference>
<evidence type="ECO:0000256" key="1">
    <source>
        <dbReference type="ARBA" id="ARBA00022450"/>
    </source>
</evidence>
<dbReference type="STRING" id="1126212.K2R9Z0"/>
<organism evidence="9 10">
    <name type="scientific">Macrophomina phaseolina (strain MS6)</name>
    <name type="common">Charcoal rot fungus</name>
    <dbReference type="NCBI Taxonomy" id="1126212"/>
    <lineage>
        <taxon>Eukaryota</taxon>
        <taxon>Fungi</taxon>
        <taxon>Dikarya</taxon>
        <taxon>Ascomycota</taxon>
        <taxon>Pezizomycotina</taxon>
        <taxon>Dothideomycetes</taxon>
        <taxon>Dothideomycetes incertae sedis</taxon>
        <taxon>Botryosphaeriales</taxon>
        <taxon>Botryosphaeriaceae</taxon>
        <taxon>Macrophomina</taxon>
    </lineage>
</organism>
<sequence length="1246" mass="136347">MLVKGRSAWSKVPSSKWNHLAHYHPSSERAGSTFIKGGHFLKENGKHFDAAFFNITRTEAMSMDLQQRIAMENVYEALENAGLRLEDVRGSKTSVFAGAFTDDTRAILNEDPDILPKYKTTGTSNSIISNRVSWFYDFKGCSLTLDTACSSSLVAFHLACNDLRQGASDMSIVCGVNVIESPETMYRMSNLGLLSPDGKCFSFDSRANGYSRGEGVGTIILKPVKAAIRDGDLIRAVVRGTGINQDGRGTDGIALPNKQAQEELIRQVYRSFDLDMNVTGFVEAHATGSPAGDPLEAGAIASAWRSRPANPPLYVGAGKANHGHLEGASGVAAVIKTVLALESGTIPPNINFKKVNPRIPCDRWKIKFPLAPTPWPDLPVRRASLNSFGFGGTNAHAVLDDSSSYLRDKGLIGRHQTKEPTDSVKAVARRSHRVFVWAAQDEEGIKRILSTFVDHLKGYSASDQQDEFLDDLAFTLSERRSRLAWRIAVAAETVDELVGKLSDSSTKSLAVSPAATTPTLGYIFTGQGTQWHAMGRELLQYAVFKDSVFAATEYLSSLGSLFNALEELSKPAESSRINEPFVSQTLCTVLQVALVDTLSSWNVYPVRVVGHSSGEIGAAYAAGALDRESAWKVAYFRGLVSSKKTGTGLAVDFSADEIKSYMDQVNKDTLDGDLIVARCNSPQSITYRGDEAKIDRPKELVDEDRIFARNLTASNAYYSSHMKAVADEYRSLMGTLSSRETGGQVLVFSSVTGELIDTVAMSKPEYWVENLVSPVKFEKALLAMCTEAAMETTKLKLGGGAELPVTHVVEVGPHAALHNAVRGTVLNDPNLKAIRYLSIFLYNSHAAYTTLSTIGSLVSSGYPANLLAVNHEQSKRPPRMIADLPPYAFNRSQEYWSESRRSRVWRFRNHARHDMLGGRVPDWDAEQPRWRNFLCVSELPWLSDHRVMGSIVVPGVMYPIMAIEGMRELCADQDRPLAGFTLKDVVFSRALVLSEDPDNATETMLSMQRLPESCHADSASWWEWRVSSFSPRDELWLEHSRGLIAIELAEAQTGLINAGREAAEREAAFKALLETSEARCQGPLDLARQYAELKRVGLEFGPLLRNLTDVKSAEADGKAGQAFGTLRVPDVAAAMPAGALAQHVIQPPVFDSMLHMFIFAYQACVGGGPLSELLAPIAIRSLWVSAGIETTPGTHFSCHGAARLTSHKRYGGDITVWSAKSREVRVVLRGIEAVSLQESSTEADQR</sequence>
<dbReference type="Gene3D" id="3.10.129.110">
    <property type="entry name" value="Polyketide synthase dehydratase"/>
    <property type="match status" value="1"/>
</dbReference>
<dbReference type="Gene3D" id="3.40.366.10">
    <property type="entry name" value="Malonyl-Coenzyme A Acyl Carrier Protein, domain 2"/>
    <property type="match status" value="1"/>
</dbReference>
<dbReference type="SUPFAM" id="SSF52151">
    <property type="entry name" value="FabD/lysophospholipase-like"/>
    <property type="match status" value="1"/>
</dbReference>
<dbReference type="InterPro" id="IPR016035">
    <property type="entry name" value="Acyl_Trfase/lysoPLipase"/>
</dbReference>
<dbReference type="InterPro" id="IPR020841">
    <property type="entry name" value="PKS_Beta-ketoAc_synthase_dom"/>
</dbReference>
<proteinExistence type="predicted"/>
<dbReference type="PANTHER" id="PTHR43775">
    <property type="entry name" value="FATTY ACID SYNTHASE"/>
    <property type="match status" value="1"/>
</dbReference>
<dbReference type="GO" id="GO:0044550">
    <property type="term" value="P:secondary metabolite biosynthetic process"/>
    <property type="evidence" value="ECO:0007669"/>
    <property type="project" value="UniProtKB-ARBA"/>
</dbReference>
<dbReference type="InterPro" id="IPR020807">
    <property type="entry name" value="PKS_DH"/>
</dbReference>
<comment type="caution">
    <text evidence="9">The sequence shown here is derived from an EMBL/GenBank/DDBJ whole genome shotgun (WGS) entry which is preliminary data.</text>
</comment>
<evidence type="ECO:0000259" key="7">
    <source>
        <dbReference type="PROSITE" id="PS52004"/>
    </source>
</evidence>
<dbReference type="InterPro" id="IPR049551">
    <property type="entry name" value="PKS_DH_C"/>
</dbReference>
<dbReference type="InterPro" id="IPR032821">
    <property type="entry name" value="PKS_assoc"/>
</dbReference>
<dbReference type="SMART" id="SM00825">
    <property type="entry name" value="PKS_KS"/>
    <property type="match status" value="1"/>
</dbReference>
<dbReference type="SUPFAM" id="SSF53901">
    <property type="entry name" value="Thiolase-like"/>
    <property type="match status" value="1"/>
</dbReference>
<feature type="active site" description="Proton acceptor; for dehydratase activity" evidence="6">
    <location>
        <position position="945"/>
    </location>
</feature>
<feature type="domain" description="PKS/mFAS DH" evidence="8">
    <location>
        <begin position="913"/>
        <end position="1242"/>
    </location>
</feature>
<feature type="active site" description="Proton donor; for dehydratase activity" evidence="6">
    <location>
        <position position="1151"/>
    </location>
</feature>
<dbReference type="InterPro" id="IPR014030">
    <property type="entry name" value="Ketoacyl_synth_N"/>
</dbReference>
<dbReference type="GO" id="GO:0004315">
    <property type="term" value="F:3-oxoacyl-[acyl-carrier-protein] synthase activity"/>
    <property type="evidence" value="ECO:0007669"/>
    <property type="project" value="InterPro"/>
</dbReference>
<dbReference type="EMBL" id="AHHD01000573">
    <property type="protein sequence ID" value="EKG09667.1"/>
    <property type="molecule type" value="Genomic_DNA"/>
</dbReference>
<dbReference type="PROSITE" id="PS52019">
    <property type="entry name" value="PKS_MFAS_DH"/>
    <property type="match status" value="1"/>
</dbReference>
<dbReference type="GO" id="GO:0016491">
    <property type="term" value="F:oxidoreductase activity"/>
    <property type="evidence" value="ECO:0007669"/>
    <property type="project" value="UniProtKB-KW"/>
</dbReference>